<sequence>MVLSSSKGQMEVEFISGTCSPAPSCGVGGLALHPLGTAGRTPWVYARRIGGGLGQMVITPQGDLEGNASCPAAVVAIYPVRCLWFPCCVFAGICLANLFPTRQPSAADPIELGTSKVTANGDHLFRTGYPLLTLSGSFSGPGLHVEGRNKDSALICELKKVGEHCECFVLQYVDAGLVIGGLLAVLLQSRWTETDSSHE</sequence>
<comment type="caution">
    <text evidence="1">The sequence shown here is derived from an EMBL/GenBank/DDBJ whole genome shotgun (WGS) entry which is preliminary data.</text>
</comment>
<evidence type="ECO:0000313" key="3">
    <source>
        <dbReference type="EMBL" id="CAL4771034.1"/>
    </source>
</evidence>
<organism evidence="1">
    <name type="scientific">Cladocopium goreaui</name>
    <dbReference type="NCBI Taxonomy" id="2562237"/>
    <lineage>
        <taxon>Eukaryota</taxon>
        <taxon>Sar</taxon>
        <taxon>Alveolata</taxon>
        <taxon>Dinophyceae</taxon>
        <taxon>Suessiales</taxon>
        <taxon>Symbiodiniaceae</taxon>
        <taxon>Cladocopium</taxon>
    </lineage>
</organism>
<reference evidence="1" key="1">
    <citation type="submission" date="2022-10" db="EMBL/GenBank/DDBJ databases">
        <authorList>
            <person name="Chen Y."/>
            <person name="Dougan E. K."/>
            <person name="Chan C."/>
            <person name="Rhodes N."/>
            <person name="Thang M."/>
        </authorList>
    </citation>
    <scope>NUCLEOTIDE SEQUENCE</scope>
</reference>
<accession>A0A9P1FRE8</accession>
<keyword evidence="4" id="KW-1185">Reference proteome</keyword>
<evidence type="ECO:0000313" key="2">
    <source>
        <dbReference type="EMBL" id="CAL1137097.1"/>
    </source>
</evidence>
<proteinExistence type="predicted"/>
<protein>
    <submittedName>
        <fullName evidence="3">Deoxyribodipyrimidine photo-lyase</fullName>
    </submittedName>
</protein>
<evidence type="ECO:0000313" key="1">
    <source>
        <dbReference type="EMBL" id="CAI3983722.1"/>
    </source>
</evidence>
<reference evidence="2" key="2">
    <citation type="submission" date="2024-04" db="EMBL/GenBank/DDBJ databases">
        <authorList>
            <person name="Chen Y."/>
            <person name="Shah S."/>
            <person name="Dougan E. K."/>
            <person name="Thang M."/>
            <person name="Chan C."/>
        </authorList>
    </citation>
    <scope>NUCLEOTIDE SEQUENCE [LARGE SCALE GENOMIC DNA]</scope>
</reference>
<gene>
    <name evidence="1" type="ORF">C1SCF055_LOCUS11312</name>
</gene>
<dbReference type="Proteomes" id="UP001152797">
    <property type="component" value="Unassembled WGS sequence"/>
</dbReference>
<dbReference type="EMBL" id="CAMXCT030000831">
    <property type="protein sequence ID" value="CAL4771034.1"/>
    <property type="molecule type" value="Genomic_DNA"/>
</dbReference>
<dbReference type="AlphaFoldDB" id="A0A9P1FRE8"/>
<dbReference type="EMBL" id="CAMXCT020000831">
    <property type="protein sequence ID" value="CAL1137097.1"/>
    <property type="molecule type" value="Genomic_DNA"/>
</dbReference>
<name>A0A9P1FRE8_9DINO</name>
<dbReference type="EMBL" id="CAMXCT010000831">
    <property type="protein sequence ID" value="CAI3983722.1"/>
    <property type="molecule type" value="Genomic_DNA"/>
</dbReference>
<evidence type="ECO:0000313" key="4">
    <source>
        <dbReference type="Proteomes" id="UP001152797"/>
    </source>
</evidence>